<dbReference type="EMBL" id="MRTF01000005">
    <property type="protein sequence ID" value="OME92332.1"/>
    <property type="molecule type" value="Genomic_DNA"/>
</dbReference>
<reference evidence="1 2" key="1">
    <citation type="submission" date="2016-11" db="EMBL/GenBank/DDBJ databases">
        <title>Paenibacillus species isolates.</title>
        <authorList>
            <person name="Beno S.M."/>
        </authorList>
    </citation>
    <scope>NUCLEOTIDE SEQUENCE [LARGE SCALE GENOMIC DNA]</scope>
    <source>
        <strain evidence="1 2">FSL F4-0100</strain>
    </source>
</reference>
<name>A0A1R1B1R3_PAELA</name>
<dbReference type="STRING" id="1401.BK123_17185"/>
<dbReference type="AlphaFoldDB" id="A0A1R1B1R3"/>
<comment type="caution">
    <text evidence="1">The sequence shown here is derived from an EMBL/GenBank/DDBJ whole genome shotgun (WGS) entry which is preliminary data.</text>
</comment>
<protein>
    <submittedName>
        <fullName evidence="1">Uncharacterized protein</fullName>
    </submittedName>
</protein>
<accession>A0A1R1B1R3</accession>
<evidence type="ECO:0000313" key="1">
    <source>
        <dbReference type="EMBL" id="OME92332.1"/>
    </source>
</evidence>
<organism evidence="1 2">
    <name type="scientific">Paenibacillus lautus</name>
    <name type="common">Bacillus lautus</name>
    <dbReference type="NCBI Taxonomy" id="1401"/>
    <lineage>
        <taxon>Bacteria</taxon>
        <taxon>Bacillati</taxon>
        <taxon>Bacillota</taxon>
        <taxon>Bacilli</taxon>
        <taxon>Bacillales</taxon>
        <taxon>Paenibacillaceae</taxon>
        <taxon>Paenibacillus</taxon>
    </lineage>
</organism>
<gene>
    <name evidence="1" type="ORF">BK123_17185</name>
</gene>
<proteinExistence type="predicted"/>
<evidence type="ECO:0000313" key="2">
    <source>
        <dbReference type="Proteomes" id="UP000187074"/>
    </source>
</evidence>
<sequence length="69" mass="8200">MIGRIIRVLEQNPRLAIRYPDGSYTKQGKEMVELKSSDYTVQFKAKIQLKDFRGIWEILFLPLWEISLK</sequence>
<dbReference type="Proteomes" id="UP000187074">
    <property type="component" value="Unassembled WGS sequence"/>
</dbReference>